<dbReference type="SUPFAM" id="SSF53187">
    <property type="entry name" value="Zn-dependent exopeptidases"/>
    <property type="match status" value="1"/>
</dbReference>
<dbReference type="Gene3D" id="3.40.630.10">
    <property type="entry name" value="Zn peptidases"/>
    <property type="match status" value="1"/>
</dbReference>
<comment type="caution">
    <text evidence="5">The sequence shown here is derived from an EMBL/GenBank/DDBJ whole genome shotgun (WGS) entry which is preliminary data.</text>
</comment>
<evidence type="ECO:0000313" key="5">
    <source>
        <dbReference type="EMBL" id="KAL3832725.1"/>
    </source>
</evidence>
<evidence type="ECO:0000259" key="4">
    <source>
        <dbReference type="Pfam" id="PF04389"/>
    </source>
</evidence>
<evidence type="ECO:0000256" key="2">
    <source>
        <dbReference type="ARBA" id="ARBA00005634"/>
    </source>
</evidence>
<feature type="signal peptide" evidence="3">
    <location>
        <begin position="1"/>
        <end position="16"/>
    </location>
</feature>
<dbReference type="PANTHER" id="PTHR12147:SF26">
    <property type="entry name" value="PEPTIDASE M28 DOMAIN-CONTAINING PROTEIN"/>
    <property type="match status" value="1"/>
</dbReference>
<accession>A0ABD3T7P4</accession>
<protein>
    <recommendedName>
        <fullName evidence="4">Peptidase M28 domain-containing protein</fullName>
    </recommendedName>
</protein>
<organism evidence="5 6">
    <name type="scientific">Sinanodonta woodiana</name>
    <name type="common">Chinese pond mussel</name>
    <name type="synonym">Anodonta woodiana</name>
    <dbReference type="NCBI Taxonomy" id="1069815"/>
    <lineage>
        <taxon>Eukaryota</taxon>
        <taxon>Metazoa</taxon>
        <taxon>Spiralia</taxon>
        <taxon>Lophotrochozoa</taxon>
        <taxon>Mollusca</taxon>
        <taxon>Bivalvia</taxon>
        <taxon>Autobranchia</taxon>
        <taxon>Heteroconchia</taxon>
        <taxon>Palaeoheterodonta</taxon>
        <taxon>Unionida</taxon>
        <taxon>Unionoidea</taxon>
        <taxon>Unionidae</taxon>
        <taxon>Unioninae</taxon>
        <taxon>Sinanodonta</taxon>
    </lineage>
</organism>
<name>A0ABD3T7P4_SINWO</name>
<sequence length="379" mass="43461">METSVWILLYVTACRAADISYMRTTIQNHFSSIRHHQTNPTYKELAKTFIYQEFRRFGLATEFHNFTIDNIMGSNIIGILKGKRFGTYEDKIAGICAHYDTVNISSGVDDNGSGLAAMLEVAKRASTLERQNTVLFISFDLEEDYLKGSDVFMSQWLPRFLLTNTDPLRSASQTNVHGFYVLDTIMEYNTSARSQKFPRSLTEKALMSYFSQLYNDLVADSFQGDYINSIYRKGVDESLQKALSRAWQSLPDPAYQMESLPIPVSDWNAIFASNFREFLRSDHSNFWKYHYPALFLTDSGNYRGDMIKCYHHPCDNITVMLTDDNLKFMGKQADALFCSLQYLDDADCETPTKTTNADATRGCPYFLIFLITILLFMLV</sequence>
<evidence type="ECO:0000256" key="3">
    <source>
        <dbReference type="SAM" id="SignalP"/>
    </source>
</evidence>
<comment type="cofactor">
    <cofactor evidence="1">
        <name>Zn(2+)</name>
        <dbReference type="ChEBI" id="CHEBI:29105"/>
    </cofactor>
</comment>
<dbReference type="InterPro" id="IPR045175">
    <property type="entry name" value="M28_fam"/>
</dbReference>
<evidence type="ECO:0000256" key="1">
    <source>
        <dbReference type="ARBA" id="ARBA00001947"/>
    </source>
</evidence>
<feature type="chain" id="PRO_5044755372" description="Peptidase M28 domain-containing protein" evidence="3">
    <location>
        <begin position="17"/>
        <end position="379"/>
    </location>
</feature>
<reference evidence="5 6" key="1">
    <citation type="submission" date="2024-11" db="EMBL/GenBank/DDBJ databases">
        <title>Chromosome-level genome assembly of the freshwater bivalve Anodonta woodiana.</title>
        <authorList>
            <person name="Chen X."/>
        </authorList>
    </citation>
    <scope>NUCLEOTIDE SEQUENCE [LARGE SCALE GENOMIC DNA]</scope>
    <source>
        <strain evidence="5">MN2024</strain>
        <tissue evidence="5">Gills</tissue>
    </source>
</reference>
<keyword evidence="6" id="KW-1185">Reference proteome</keyword>
<proteinExistence type="inferred from homology"/>
<evidence type="ECO:0000313" key="6">
    <source>
        <dbReference type="Proteomes" id="UP001634394"/>
    </source>
</evidence>
<keyword evidence="3" id="KW-0732">Signal</keyword>
<dbReference type="InterPro" id="IPR007484">
    <property type="entry name" value="Peptidase_M28"/>
</dbReference>
<dbReference type="PANTHER" id="PTHR12147">
    <property type="entry name" value="METALLOPEPTIDASE M28 FAMILY MEMBER"/>
    <property type="match status" value="1"/>
</dbReference>
<dbReference type="Proteomes" id="UP001634394">
    <property type="component" value="Unassembled WGS sequence"/>
</dbReference>
<comment type="similarity">
    <text evidence="2">Belongs to the peptidase M28 family. M28B subfamily.</text>
</comment>
<dbReference type="EMBL" id="JBJQND010000019">
    <property type="protein sequence ID" value="KAL3832725.1"/>
    <property type="molecule type" value="Genomic_DNA"/>
</dbReference>
<gene>
    <name evidence="5" type="ORF">ACJMK2_024342</name>
</gene>
<dbReference type="Pfam" id="PF04389">
    <property type="entry name" value="Peptidase_M28"/>
    <property type="match status" value="1"/>
</dbReference>
<feature type="domain" description="Peptidase M28" evidence="4">
    <location>
        <begin position="75"/>
        <end position="215"/>
    </location>
</feature>
<dbReference type="AlphaFoldDB" id="A0ABD3T7P4"/>